<dbReference type="SUPFAM" id="SSF55811">
    <property type="entry name" value="Nudix"/>
    <property type="match status" value="1"/>
</dbReference>
<dbReference type="InterPro" id="IPR015797">
    <property type="entry name" value="NUDIX_hydrolase-like_dom_sf"/>
</dbReference>
<evidence type="ECO:0000256" key="2">
    <source>
        <dbReference type="ARBA" id="ARBA00022723"/>
    </source>
</evidence>
<dbReference type="CDD" id="cd04670">
    <property type="entry name" value="NUDIX_ASFGF2_Nudt6"/>
    <property type="match status" value="1"/>
</dbReference>
<dbReference type="InterPro" id="IPR000086">
    <property type="entry name" value="NUDIX_hydrolase_dom"/>
</dbReference>
<reference evidence="5" key="1">
    <citation type="submission" date="2020-06" db="EMBL/GenBank/DDBJ databases">
        <authorList>
            <person name="Li T."/>
            <person name="Hu X."/>
            <person name="Zhang T."/>
            <person name="Song X."/>
            <person name="Zhang H."/>
            <person name="Dai N."/>
            <person name="Sheng W."/>
            <person name="Hou X."/>
            <person name="Wei L."/>
        </authorList>
    </citation>
    <scope>NUCLEOTIDE SEQUENCE</scope>
    <source>
        <strain evidence="5">3651</strain>
        <tissue evidence="5">Leaf</tissue>
    </source>
</reference>
<evidence type="ECO:0000259" key="4">
    <source>
        <dbReference type="PROSITE" id="PS51462"/>
    </source>
</evidence>
<dbReference type="InterPro" id="IPR020084">
    <property type="entry name" value="NUDIX_hydrolase_CS"/>
</dbReference>
<dbReference type="Pfam" id="PF18290">
    <property type="entry name" value="Nudix_hydro"/>
    <property type="match status" value="1"/>
</dbReference>
<dbReference type="AlphaFoldDB" id="A0AAE2CZ01"/>
<dbReference type="FunFam" id="3.90.79.10:FF:000015">
    <property type="entry name" value="Nudix hydrolase 8"/>
    <property type="match status" value="1"/>
</dbReference>
<comment type="similarity">
    <text evidence="1">Belongs to the Nudix hydrolase family.</text>
</comment>
<keyword evidence="2" id="KW-0479">Metal-binding</keyword>
<dbReference type="Proteomes" id="UP001293254">
    <property type="component" value="Unassembled WGS sequence"/>
</dbReference>
<evidence type="ECO:0000256" key="1">
    <source>
        <dbReference type="ARBA" id="ARBA00005582"/>
    </source>
</evidence>
<dbReference type="GO" id="GO:0047631">
    <property type="term" value="F:ADP-ribose diphosphatase activity"/>
    <property type="evidence" value="ECO:0007669"/>
    <property type="project" value="TreeGrafter"/>
</dbReference>
<dbReference type="GO" id="GO:0051287">
    <property type="term" value="F:NAD binding"/>
    <property type="evidence" value="ECO:0007669"/>
    <property type="project" value="TreeGrafter"/>
</dbReference>
<dbReference type="PROSITE" id="PS00893">
    <property type="entry name" value="NUDIX_BOX"/>
    <property type="match status" value="1"/>
</dbReference>
<feature type="domain" description="Nudix hydrolase" evidence="4">
    <location>
        <begin position="139"/>
        <end position="269"/>
    </location>
</feature>
<dbReference type="Gene3D" id="3.40.630.30">
    <property type="match status" value="1"/>
</dbReference>
<dbReference type="PANTHER" id="PTHR13994">
    <property type="entry name" value="NUDIX HYDROLASE RELATED"/>
    <property type="match status" value="1"/>
</dbReference>
<dbReference type="GO" id="GO:0035529">
    <property type="term" value="F:NADH pyrophosphatase activity"/>
    <property type="evidence" value="ECO:0007669"/>
    <property type="project" value="TreeGrafter"/>
</dbReference>
<dbReference type="InterPro" id="IPR003293">
    <property type="entry name" value="Nudix_hydrolase6-like"/>
</dbReference>
<organism evidence="5 6">
    <name type="scientific">Sesamum alatum</name>
    <dbReference type="NCBI Taxonomy" id="300844"/>
    <lineage>
        <taxon>Eukaryota</taxon>
        <taxon>Viridiplantae</taxon>
        <taxon>Streptophyta</taxon>
        <taxon>Embryophyta</taxon>
        <taxon>Tracheophyta</taxon>
        <taxon>Spermatophyta</taxon>
        <taxon>Magnoliopsida</taxon>
        <taxon>eudicotyledons</taxon>
        <taxon>Gunneridae</taxon>
        <taxon>Pentapetalae</taxon>
        <taxon>asterids</taxon>
        <taxon>lamiids</taxon>
        <taxon>Lamiales</taxon>
        <taxon>Pedaliaceae</taxon>
        <taxon>Sesamum</taxon>
    </lineage>
</organism>
<gene>
    <name evidence="5" type="ORF">Salat_0304700</name>
</gene>
<dbReference type="PROSITE" id="PS51462">
    <property type="entry name" value="NUDIX"/>
    <property type="match status" value="1"/>
</dbReference>
<evidence type="ECO:0000313" key="6">
    <source>
        <dbReference type="Proteomes" id="UP001293254"/>
    </source>
</evidence>
<protein>
    <submittedName>
        <fullName evidence="5">Nudix hydrolase 10</fullName>
    </submittedName>
</protein>
<sequence length="307" mass="35397">MAQMRSAGSWTFASHLRCRHVNDFLRNWAVCILMDKATPENGIEEVQLLPFYDDEHGGIIVEMEEPMDPNDFSVILRYSLSQWKLQEKKGVWIKLPIQLVNLVEIAVKEGFLYHHAEPHYLMLVYWIPETLSTIPANASHRLRIGAIVMDDKRELLVVQEKLGRLRGTGIWKIPTGILEEGEDIFSGAIREVKEETGIDTEFMNVLAFRQYHKSFFQKSTLLFLCMLRPLSFDIQRQDSEIEAAQWMPITEYAAQPFPPECSIFKYAADICLAKVDRGYSGFTPLPIKPSFNDQISHLYVNNEDLNL</sequence>
<dbReference type="PANTHER" id="PTHR13994:SF30">
    <property type="entry name" value="NUDIX HYDROLASE 10"/>
    <property type="match status" value="1"/>
</dbReference>
<dbReference type="PRINTS" id="PR01356">
    <property type="entry name" value="GFGPROTEIN"/>
</dbReference>
<comment type="caution">
    <text evidence="5">The sequence shown here is derived from an EMBL/GenBank/DDBJ whole genome shotgun (WGS) entry which is preliminary data.</text>
</comment>
<dbReference type="Gene3D" id="3.90.79.10">
    <property type="entry name" value="Nucleoside Triphosphate Pyrophosphohydrolase"/>
    <property type="match status" value="1"/>
</dbReference>
<reference evidence="5" key="2">
    <citation type="journal article" date="2024" name="Plant">
        <title>Genomic evolution and insights into agronomic trait innovations of Sesamum species.</title>
        <authorList>
            <person name="Miao H."/>
            <person name="Wang L."/>
            <person name="Qu L."/>
            <person name="Liu H."/>
            <person name="Sun Y."/>
            <person name="Le M."/>
            <person name="Wang Q."/>
            <person name="Wei S."/>
            <person name="Zheng Y."/>
            <person name="Lin W."/>
            <person name="Duan Y."/>
            <person name="Cao H."/>
            <person name="Xiong S."/>
            <person name="Wang X."/>
            <person name="Wei L."/>
            <person name="Li C."/>
            <person name="Ma Q."/>
            <person name="Ju M."/>
            <person name="Zhao R."/>
            <person name="Li G."/>
            <person name="Mu C."/>
            <person name="Tian Q."/>
            <person name="Mei H."/>
            <person name="Zhang T."/>
            <person name="Gao T."/>
            <person name="Zhang H."/>
        </authorList>
    </citation>
    <scope>NUCLEOTIDE SEQUENCE</scope>
    <source>
        <strain evidence="5">3651</strain>
    </source>
</reference>
<accession>A0AAE2CZ01</accession>
<dbReference type="FunFam" id="3.40.630.30:FF:000016">
    <property type="entry name" value="nudix hydrolase 2"/>
    <property type="match status" value="1"/>
</dbReference>
<dbReference type="EMBL" id="JACGWO010000001">
    <property type="protein sequence ID" value="KAK4439698.1"/>
    <property type="molecule type" value="Genomic_DNA"/>
</dbReference>
<evidence type="ECO:0000256" key="3">
    <source>
        <dbReference type="ARBA" id="ARBA00022801"/>
    </source>
</evidence>
<dbReference type="Pfam" id="PF00293">
    <property type="entry name" value="NUDIX"/>
    <property type="match status" value="1"/>
</dbReference>
<name>A0AAE2CZ01_9LAMI</name>
<proteinExistence type="inferred from homology"/>
<evidence type="ECO:0000313" key="5">
    <source>
        <dbReference type="EMBL" id="KAK4439698.1"/>
    </source>
</evidence>
<dbReference type="InterPro" id="IPR040618">
    <property type="entry name" value="Pre-Nudix"/>
</dbReference>
<keyword evidence="3 5" id="KW-0378">Hydrolase</keyword>
<dbReference type="GO" id="GO:0046872">
    <property type="term" value="F:metal ion binding"/>
    <property type="evidence" value="ECO:0007669"/>
    <property type="project" value="UniProtKB-KW"/>
</dbReference>
<keyword evidence="6" id="KW-1185">Reference proteome</keyword>